<dbReference type="InterPro" id="IPR010730">
    <property type="entry name" value="HET"/>
</dbReference>
<dbReference type="InterPro" id="IPR011990">
    <property type="entry name" value="TPR-like_helical_dom_sf"/>
</dbReference>
<dbReference type="InterPro" id="IPR019734">
    <property type="entry name" value="TPR_rpt"/>
</dbReference>
<evidence type="ECO:0000313" key="5">
    <source>
        <dbReference type="Proteomes" id="UP000531561"/>
    </source>
</evidence>
<accession>A0A8H6AYP5</accession>
<dbReference type="InterPro" id="IPR053137">
    <property type="entry name" value="NLR-like"/>
</dbReference>
<evidence type="ECO:0000313" key="4">
    <source>
        <dbReference type="EMBL" id="KAF5876174.1"/>
    </source>
</evidence>
<reference evidence="4 5" key="1">
    <citation type="journal article" date="2020" name="Phytopathology">
        <title>A high-quality genome resource of Botrytis fragariae, a new and rapidly spreading fungal pathogen causing strawberry gray mold in the U.S.A.</title>
        <authorList>
            <person name="Wu Y."/>
            <person name="Saski C.A."/>
            <person name="Schnabel G."/>
            <person name="Xiao S."/>
            <person name="Hu M."/>
        </authorList>
    </citation>
    <scope>NUCLEOTIDE SEQUENCE [LARGE SCALE GENOMIC DNA]</scope>
    <source>
        <strain evidence="4 5">BVB16</strain>
    </source>
</reference>
<dbReference type="SMART" id="SM00028">
    <property type="entry name" value="TPR"/>
    <property type="match status" value="11"/>
</dbReference>
<dbReference type="InterPro" id="IPR027417">
    <property type="entry name" value="P-loop_NTPase"/>
</dbReference>
<name>A0A8H6AYP5_9HELO</name>
<dbReference type="Pfam" id="PF13191">
    <property type="entry name" value="AAA_16"/>
    <property type="match status" value="1"/>
</dbReference>
<dbReference type="Proteomes" id="UP000531561">
    <property type="component" value="Unassembled WGS sequence"/>
</dbReference>
<dbReference type="Pfam" id="PF13374">
    <property type="entry name" value="TPR_10"/>
    <property type="match status" value="3"/>
</dbReference>
<evidence type="ECO:0000259" key="3">
    <source>
        <dbReference type="Pfam" id="PF13191"/>
    </source>
</evidence>
<dbReference type="RefSeq" id="XP_037195120.1">
    <property type="nucleotide sequence ID" value="XM_037332992.1"/>
</dbReference>
<dbReference type="PROSITE" id="PS50005">
    <property type="entry name" value="TPR"/>
    <property type="match status" value="1"/>
</dbReference>
<feature type="domain" description="Heterokaryon incompatibility" evidence="2">
    <location>
        <begin position="28"/>
        <end position="122"/>
    </location>
</feature>
<organism evidence="4 5">
    <name type="scientific">Botrytis fragariae</name>
    <dbReference type="NCBI Taxonomy" id="1964551"/>
    <lineage>
        <taxon>Eukaryota</taxon>
        <taxon>Fungi</taxon>
        <taxon>Dikarya</taxon>
        <taxon>Ascomycota</taxon>
        <taxon>Pezizomycotina</taxon>
        <taxon>Leotiomycetes</taxon>
        <taxon>Helotiales</taxon>
        <taxon>Sclerotiniaceae</taxon>
        <taxon>Botrytis</taxon>
    </lineage>
</organism>
<dbReference type="PANTHER" id="PTHR46082">
    <property type="entry name" value="ATP/GTP-BINDING PROTEIN-RELATED"/>
    <property type="match status" value="1"/>
</dbReference>
<dbReference type="PRINTS" id="PR00381">
    <property type="entry name" value="KINESINLIGHT"/>
</dbReference>
<dbReference type="SUPFAM" id="SSF52540">
    <property type="entry name" value="P-loop containing nucleoside triphosphate hydrolases"/>
    <property type="match status" value="1"/>
</dbReference>
<dbReference type="Pfam" id="PF13424">
    <property type="entry name" value="TPR_12"/>
    <property type="match status" value="5"/>
</dbReference>
<keyword evidence="1" id="KW-0802">TPR repeat</keyword>
<comment type="caution">
    <text evidence="4">The sequence shown here is derived from an EMBL/GenBank/DDBJ whole genome shotgun (WGS) entry which is preliminary data.</text>
</comment>
<dbReference type="Pfam" id="PF06985">
    <property type="entry name" value="HET"/>
    <property type="match status" value="1"/>
</dbReference>
<dbReference type="OrthoDB" id="674604at2759"/>
<feature type="domain" description="Orc1-like AAA ATPase" evidence="3">
    <location>
        <begin position="271"/>
        <end position="391"/>
    </location>
</feature>
<proteinExistence type="predicted"/>
<feature type="repeat" description="TPR" evidence="1">
    <location>
        <begin position="846"/>
        <end position="879"/>
    </location>
</feature>
<gene>
    <name evidence="4" type="ORF">Bfra_002576</name>
</gene>
<evidence type="ECO:0000256" key="1">
    <source>
        <dbReference type="PROSITE-ProRule" id="PRU00339"/>
    </source>
</evidence>
<dbReference type="SUPFAM" id="SSF48452">
    <property type="entry name" value="TPR-like"/>
    <property type="match status" value="3"/>
</dbReference>
<dbReference type="EMBL" id="JABFCT010000004">
    <property type="protein sequence ID" value="KAF5876174.1"/>
    <property type="molecule type" value="Genomic_DNA"/>
</dbReference>
<dbReference type="GO" id="GO:0043531">
    <property type="term" value="F:ADP binding"/>
    <property type="evidence" value="ECO:0007669"/>
    <property type="project" value="InterPro"/>
</dbReference>
<protein>
    <submittedName>
        <fullName evidence="4">Putative nb-arc and tpr domain protein</fullName>
    </submittedName>
</protein>
<keyword evidence="5" id="KW-1185">Reference proteome</keyword>
<sequence length="1332" mass="151582">MSLIRLLQRKPNGEIVFREPTIGNVPAYAILSHTWGEEEVVYQDLKKSKNKSKTVNKAGWRKIQFCAKQAAVDGLEYFWVDTCCIDKKNAVELGTAINSMFRWYQNAARCYVYLSDVSKPDTGVDDQRAWEEVFRKSRWFTRGWTLQELIAPRLVDFFSSEGERLGSKLSLESEIYGITGIANKALQGYALSNFSIKERRSWAEHRYTTMEEDEAYCLIGIFDISMVPNYGERRDQAFRRLEDEIHRMHKGVYFEQYAVGLNLASFPEATQFVARETELSEMHKLLQDHSSRSCIVLHGLGGMGKTQLAITYARRHKEKYTAIFWLNANDEDSLKLSFRDIAQQVLRRYPSTTVLSSVDQDKDLDQLVSVVKDWLDSPQNTRWLMIYDNLDNPKTSNNPDNSAVDIRQFLPRSDHGSIIITTRSSQVRQGIRIHVQKLLDIREGLEIVSNMSGRKGIEKDSDAIALVKELDGLPLALSTAGIYLEHVTTSFSEYLQLYKTSWLKLQTTSPLLDSYVDRTLYTTWQITFDRIRRQNPASAQLLKLWAYFHREDLWFDLLRHGNSIDNEWIQKLTKDELNFNEAITLLCTFGLVDLDKSPQQQTGARGYSVHSCVHSWIVFVLNKEWDKSFACMALICVASKVPDTNEKYWWLSQRRLLQHAIRQDSYIEAVKEDIEGLYWEFHKLGDLCRNQGKLVEAKKMYLRALKDSEKVLGPDHTSTLGIVNNLGLLYSNQGKLAKAEKMYLRALEGYEKTLGSDHISTLGTVDNLGFLYKNQGKLAEAEIMNLRALKGFEKALGPNHTSTLLAVNNLGLLYSDQDKLVEAKKMYFRVLEGYEKTFGSDHTSTLSIINNLGLLYSNQGKLAEAEKMYLRALEGYEKTLGLDHISTLLIVNNLGFLYSNQGKLVEAEKMYLRALEGYEKALGPNHTSILGTVNNLGYLYRNQGKLAEAEKMNLRALEGYEKAHGPDHISTLGTVDNLGILYSNQGKLVEAEKMYLRALEGYEKALGPDYTSTLGIVNNLGLLFSNQSKLVEAEKMYLRALEGYEKALGLDHISIFGVVDNLGFLYKNQGKLVEAEMMNLQALKGLVEAEKMYLRALEGYEETFGPNYISTLGTVDNLGILYKIQGKLAEAEMMNFRALKGFEKALGPDHISILLSISNLGLLYFDQNKLVEVEKMYLRVLEGKEKTLGLDYTSTLLTIKNLGILYFNQGKLVEAEKMYLRALKGYEGTLGPELASSYLPALNTMFYLGDLFSQTGRKDIARAVYNRALSGYTNVQGPSSKWCRQIEDRLQALQVTSIELNVVRNEITVLEVANSKSLKQKIRKLGRWLNIR</sequence>
<dbReference type="Gene3D" id="3.40.50.300">
    <property type="entry name" value="P-loop containing nucleotide triphosphate hydrolases"/>
    <property type="match status" value="1"/>
</dbReference>
<dbReference type="PANTHER" id="PTHR46082:SF6">
    <property type="entry name" value="AAA+ ATPASE DOMAIN-CONTAINING PROTEIN-RELATED"/>
    <property type="match status" value="1"/>
</dbReference>
<evidence type="ECO:0000259" key="2">
    <source>
        <dbReference type="Pfam" id="PF06985"/>
    </source>
</evidence>
<dbReference type="GeneID" id="59256684"/>
<dbReference type="Gene3D" id="1.25.40.10">
    <property type="entry name" value="Tetratricopeptide repeat domain"/>
    <property type="match status" value="4"/>
</dbReference>
<dbReference type="InterPro" id="IPR041664">
    <property type="entry name" value="AAA_16"/>
</dbReference>